<evidence type="ECO:0000256" key="2">
    <source>
        <dbReference type="ARBA" id="ARBA00022803"/>
    </source>
</evidence>
<gene>
    <name evidence="4" type="ORF">OVN521_LOCUS32932</name>
</gene>
<keyword evidence="5" id="KW-1185">Reference proteome</keyword>
<dbReference type="EMBL" id="CAJOBG010029470">
    <property type="protein sequence ID" value="CAF4352015.1"/>
    <property type="molecule type" value="Genomic_DNA"/>
</dbReference>
<protein>
    <submittedName>
        <fullName evidence="4">Uncharacterized protein</fullName>
    </submittedName>
</protein>
<evidence type="ECO:0000313" key="4">
    <source>
        <dbReference type="EMBL" id="CAF4352015.1"/>
    </source>
</evidence>
<dbReference type="SUPFAM" id="SSF56399">
    <property type="entry name" value="ADP-ribosylation"/>
    <property type="match status" value="1"/>
</dbReference>
<evidence type="ECO:0000256" key="1">
    <source>
        <dbReference type="ARBA" id="ARBA00022737"/>
    </source>
</evidence>
<feature type="non-terminal residue" evidence="4">
    <location>
        <position position="1"/>
    </location>
</feature>
<dbReference type="PANTHER" id="PTHR45641">
    <property type="entry name" value="TETRATRICOPEPTIDE REPEAT PROTEIN (AFU_ORTHOLOGUE AFUA_6G03870)"/>
    <property type="match status" value="1"/>
</dbReference>
<feature type="repeat" description="TPR" evidence="3">
    <location>
        <begin position="143"/>
        <end position="176"/>
    </location>
</feature>
<dbReference type="Proteomes" id="UP000663866">
    <property type="component" value="Unassembled WGS sequence"/>
</dbReference>
<name>A0A820L580_9BILA</name>
<dbReference type="InterPro" id="IPR011990">
    <property type="entry name" value="TPR-like_helical_dom_sf"/>
</dbReference>
<dbReference type="SMART" id="SM00028">
    <property type="entry name" value="TPR"/>
    <property type="match status" value="3"/>
</dbReference>
<organism evidence="4 5">
    <name type="scientific">Rotaria magnacalcarata</name>
    <dbReference type="NCBI Taxonomy" id="392030"/>
    <lineage>
        <taxon>Eukaryota</taxon>
        <taxon>Metazoa</taxon>
        <taxon>Spiralia</taxon>
        <taxon>Gnathifera</taxon>
        <taxon>Rotifera</taxon>
        <taxon>Eurotatoria</taxon>
        <taxon>Bdelloidea</taxon>
        <taxon>Philodinida</taxon>
        <taxon>Philodinidae</taxon>
        <taxon>Rotaria</taxon>
    </lineage>
</organism>
<dbReference type="PROSITE" id="PS50005">
    <property type="entry name" value="TPR"/>
    <property type="match status" value="1"/>
</dbReference>
<reference evidence="4" key="1">
    <citation type="submission" date="2021-02" db="EMBL/GenBank/DDBJ databases">
        <authorList>
            <person name="Nowell W R."/>
        </authorList>
    </citation>
    <scope>NUCLEOTIDE SEQUENCE</scope>
</reference>
<keyword evidence="1" id="KW-0677">Repeat</keyword>
<dbReference type="PROSITE" id="PS51996">
    <property type="entry name" value="TR_MART"/>
    <property type="match status" value="1"/>
</dbReference>
<dbReference type="PANTHER" id="PTHR45641:SF1">
    <property type="entry name" value="AAA+ ATPASE DOMAIN-CONTAINING PROTEIN"/>
    <property type="match status" value="1"/>
</dbReference>
<comment type="caution">
    <text evidence="4">The sequence shown here is derived from an EMBL/GenBank/DDBJ whole genome shotgun (WGS) entry which is preliminary data.</text>
</comment>
<keyword evidence="2 3" id="KW-0802">TPR repeat</keyword>
<accession>A0A820L580</accession>
<proteinExistence type="predicted"/>
<dbReference type="InterPro" id="IPR019734">
    <property type="entry name" value="TPR_rpt"/>
</dbReference>
<dbReference type="AlphaFoldDB" id="A0A820L580"/>
<evidence type="ECO:0000313" key="5">
    <source>
        <dbReference type="Proteomes" id="UP000663866"/>
    </source>
</evidence>
<sequence>VDKISVVTNWKKIKRNVNGLISMNTFVSTSRKRNVALVFAGNGSHKSLLESVLFKITINKNVATKTKPFVDITNMRILGEEEKEILLSMGIVFKIESVEPLVENGIVWQVNLILTESVVDNEIDILFDYFKANSTTKNDRLFGNLYHNIGSLYHENNDNEKALKYLTKASKICQNNSTLPSVLLCAILYTDMSGIYEDNEEFDKALDMLQRTLEIQLRVLPSTHFRIAATYHNIDGIYLCKDDYEIGLENFETALDIGLKSLPSDHENIQTYYEHIQLAKERIK</sequence>
<dbReference type="Gene3D" id="3.90.176.10">
    <property type="entry name" value="Toxin ADP-ribosyltransferase, Chain A, domain 1"/>
    <property type="match status" value="1"/>
</dbReference>
<evidence type="ECO:0000256" key="3">
    <source>
        <dbReference type="PROSITE-ProRule" id="PRU00339"/>
    </source>
</evidence>
<dbReference type="Pfam" id="PF13424">
    <property type="entry name" value="TPR_12"/>
    <property type="match status" value="1"/>
</dbReference>
<dbReference type="Gene3D" id="1.25.40.10">
    <property type="entry name" value="Tetratricopeptide repeat domain"/>
    <property type="match status" value="2"/>
</dbReference>
<dbReference type="SUPFAM" id="SSF48452">
    <property type="entry name" value="TPR-like"/>
    <property type="match status" value="1"/>
</dbReference>